<evidence type="ECO:0000313" key="2">
    <source>
        <dbReference type="Proteomes" id="UP000181897"/>
    </source>
</evidence>
<proteinExistence type="predicted"/>
<organism evidence="1 2">
    <name type="scientific">Sulfitobacter alexandrii</name>
    <dbReference type="NCBI Taxonomy" id="1917485"/>
    <lineage>
        <taxon>Bacteria</taxon>
        <taxon>Pseudomonadati</taxon>
        <taxon>Pseudomonadota</taxon>
        <taxon>Alphaproteobacteria</taxon>
        <taxon>Rhodobacterales</taxon>
        <taxon>Roseobacteraceae</taxon>
        <taxon>Sulfitobacter</taxon>
    </lineage>
</organism>
<dbReference type="Proteomes" id="UP000181897">
    <property type="component" value="Chromosome"/>
</dbReference>
<sequence length="67" mass="7947">MRLRSNLLRLSWRRLPLRRMSMGRRQAVGLRGHFGRVYAGPFGGRYGERKRGMVRHRVYGLLGRFFA</sequence>
<protein>
    <submittedName>
        <fullName evidence="1">Uncharacterized protein</fullName>
    </submittedName>
</protein>
<dbReference type="KEGG" id="suam:BOO69_17380"/>
<reference evidence="1 2" key="1">
    <citation type="submission" date="2016-11" db="EMBL/GenBank/DDBJ databases">
        <title>Complete genome sequence of Sulfitobacter sp. AM1-D1, a toxic bacteria associated with marine dinoflagellate Alexandrium minutum in East China Sea.</title>
        <authorList>
            <person name="Yang Q."/>
            <person name="Zhang X."/>
            <person name="Tian X."/>
        </authorList>
    </citation>
    <scope>NUCLEOTIDE SEQUENCE [LARGE SCALE GENOMIC DNA]</scope>
    <source>
        <strain evidence="1 2">AM1-D1</strain>
    </source>
</reference>
<accession>A0A1J0WL14</accession>
<gene>
    <name evidence="1" type="ORF">BOO69_17380</name>
</gene>
<evidence type="ECO:0000313" key="1">
    <source>
        <dbReference type="EMBL" id="APE44981.1"/>
    </source>
</evidence>
<dbReference type="AlphaFoldDB" id="A0A1J0WL14"/>
<keyword evidence="2" id="KW-1185">Reference proteome</keyword>
<dbReference type="EMBL" id="CP018076">
    <property type="protein sequence ID" value="APE44981.1"/>
    <property type="molecule type" value="Genomic_DNA"/>
</dbReference>
<name>A0A1J0WL14_9RHOB</name>